<dbReference type="SUPFAM" id="SSF48403">
    <property type="entry name" value="Ankyrin repeat"/>
    <property type="match status" value="1"/>
</dbReference>
<dbReference type="GeneID" id="85414107"/>
<organism evidence="5 6">
    <name type="scientific">Colletotrichum tamarilloi</name>
    <dbReference type="NCBI Taxonomy" id="1209934"/>
    <lineage>
        <taxon>Eukaryota</taxon>
        <taxon>Fungi</taxon>
        <taxon>Dikarya</taxon>
        <taxon>Ascomycota</taxon>
        <taxon>Pezizomycotina</taxon>
        <taxon>Sordariomycetes</taxon>
        <taxon>Hypocreomycetidae</taxon>
        <taxon>Glomerellales</taxon>
        <taxon>Glomerellaceae</taxon>
        <taxon>Colletotrichum</taxon>
        <taxon>Colletotrichum acutatum species complex</taxon>
    </lineage>
</organism>
<sequence length="790" mass="88351">MEAAGLASSILTFIDICYKVAKRTYEIYESATGATAENIHVGNVIIDLEKAAAELSPASRGHDAELAKLSEQCRTLSDDLLKLLAGLERREKRLFQSFKAAIAGARKQKEVASIEKRLDQYRQQIILHLTLNIYRDQSPIKAQLERIRDDSSRLENEHAAKLDALHNQLSELLERMRTTSSRQFWDQQVSNDRDFIKTLSPPVNELDQDEFFGKASHKIHAANEPSTHNIQYHAIVGNDLRDLARLLHDFKLCASTLEAENKTLDSLYFDAIFQRENSVSDAVSNTFAWIVDGFPPSTTLDSTDTNGSNSPRESRRSSFSSSPKSEEEELVDHHRIALEKQLLEETQNREAMSQSLHSFLADEGEVFFVCGKAGSGKSTLMKFLSHHSSVRETLVDCASKRKLVIVNTFFWSSGDPLQKSLEGFYRAVLFHTLRQCPELLETVIPTLTGIGFSPLSAAISLSELEAAFSRLQSLENAASYLFCYFIDGLDEYEGDPLDQKHLAEMLRKWSRKDNVKIICSARPSTVTLDIFGASKTFFELHKLTKADIHAFAEDQIKKYLSEPTFEKGQAELAVVVCGNQQHSPPFLSQNILIPKSKQQEKMGPTVWEPFSFLHFAATYGMAQYVKTTVASMDNPTIVDTSNVNLLITAAYSSVPALVDFLLQEGWHPNELVTACGLKSSLKGERCFVSVWEAFLYRVACLLSAFCADESRTPVWKVRNRESMEHLNDTFSMVESFLQSGADAEVEILGVFFPDCSVSSTEKCGGTPNPISEAEAECSRQNIGSYDNAEP</sequence>
<dbReference type="Pfam" id="PF24883">
    <property type="entry name" value="NPHP3_N"/>
    <property type="match status" value="1"/>
</dbReference>
<evidence type="ECO:0000256" key="1">
    <source>
        <dbReference type="ARBA" id="ARBA00022737"/>
    </source>
</evidence>
<dbReference type="Gene3D" id="3.40.50.300">
    <property type="entry name" value="P-loop containing nucleotide triphosphate hydrolases"/>
    <property type="match status" value="1"/>
</dbReference>
<evidence type="ECO:0000259" key="4">
    <source>
        <dbReference type="Pfam" id="PF24883"/>
    </source>
</evidence>
<accession>A0ABQ9QQT8</accession>
<evidence type="ECO:0000313" key="6">
    <source>
        <dbReference type="Proteomes" id="UP001227543"/>
    </source>
</evidence>
<evidence type="ECO:0000313" key="5">
    <source>
        <dbReference type="EMBL" id="KAK1481707.1"/>
    </source>
</evidence>
<dbReference type="SUPFAM" id="SSF52540">
    <property type="entry name" value="P-loop containing nucleoside triphosphate hydrolases"/>
    <property type="match status" value="1"/>
</dbReference>
<dbReference type="Proteomes" id="UP001227543">
    <property type="component" value="Unassembled WGS sequence"/>
</dbReference>
<evidence type="ECO:0000256" key="2">
    <source>
        <dbReference type="SAM" id="Coils"/>
    </source>
</evidence>
<evidence type="ECO:0000256" key="3">
    <source>
        <dbReference type="SAM" id="MobiDB-lite"/>
    </source>
</evidence>
<comment type="caution">
    <text evidence="5">The sequence shown here is derived from an EMBL/GenBank/DDBJ whole genome shotgun (WGS) entry which is preliminary data.</text>
</comment>
<protein>
    <recommendedName>
        <fullName evidence="4">Nephrocystin 3-like N-terminal domain-containing protein</fullName>
    </recommendedName>
</protein>
<keyword evidence="2" id="KW-0175">Coiled coil</keyword>
<dbReference type="InterPro" id="IPR036770">
    <property type="entry name" value="Ankyrin_rpt-contain_sf"/>
</dbReference>
<feature type="domain" description="Nephrocystin 3-like N-terminal" evidence="4">
    <location>
        <begin position="358"/>
        <end position="522"/>
    </location>
</feature>
<dbReference type="EMBL" id="MLFU01000107">
    <property type="protein sequence ID" value="KAK1481707.1"/>
    <property type="molecule type" value="Genomic_DNA"/>
</dbReference>
<keyword evidence="1" id="KW-0677">Repeat</keyword>
<dbReference type="InterPro" id="IPR056884">
    <property type="entry name" value="NPHP3-like_N"/>
</dbReference>
<dbReference type="InterPro" id="IPR027417">
    <property type="entry name" value="P-loop_NTPase"/>
</dbReference>
<feature type="region of interest" description="Disordered" evidence="3">
    <location>
        <begin position="299"/>
        <end position="331"/>
    </location>
</feature>
<dbReference type="PANTHER" id="PTHR10039:SF5">
    <property type="entry name" value="NACHT DOMAIN-CONTAINING PROTEIN"/>
    <property type="match status" value="1"/>
</dbReference>
<proteinExistence type="predicted"/>
<feature type="coiled-coil region" evidence="2">
    <location>
        <begin position="155"/>
        <end position="182"/>
    </location>
</feature>
<name>A0ABQ9QQT8_9PEZI</name>
<dbReference type="PANTHER" id="PTHR10039">
    <property type="entry name" value="AMELOGENIN"/>
    <property type="match status" value="1"/>
</dbReference>
<dbReference type="RefSeq" id="XP_060375528.1">
    <property type="nucleotide sequence ID" value="XM_060529869.1"/>
</dbReference>
<reference evidence="5 6" key="1">
    <citation type="submission" date="2016-10" db="EMBL/GenBank/DDBJ databases">
        <title>The genome sequence of Colletotrichum fioriniae PJ7.</title>
        <authorList>
            <person name="Baroncelli R."/>
        </authorList>
    </citation>
    <scope>NUCLEOTIDE SEQUENCE [LARGE SCALE GENOMIC DNA]</scope>
    <source>
        <strain evidence="5 6">Tom-12</strain>
    </source>
</reference>
<gene>
    <name evidence="5" type="ORF">CTAM01_13867</name>
</gene>
<keyword evidence="6" id="KW-1185">Reference proteome</keyword>